<gene>
    <name evidence="2" type="ORF">M23134_07213</name>
</gene>
<reference evidence="2 3" key="1">
    <citation type="submission" date="2007-01" db="EMBL/GenBank/DDBJ databases">
        <authorList>
            <person name="Haygood M."/>
            <person name="Podell S."/>
            <person name="Anderson C."/>
            <person name="Hopkinson B."/>
            <person name="Roe K."/>
            <person name="Barbeau K."/>
            <person name="Gaasterland T."/>
            <person name="Ferriera S."/>
            <person name="Johnson J."/>
            <person name="Kravitz S."/>
            <person name="Beeson K."/>
            <person name="Sutton G."/>
            <person name="Rogers Y.-H."/>
            <person name="Friedman R."/>
            <person name="Frazier M."/>
            <person name="Venter J.C."/>
        </authorList>
    </citation>
    <scope>NUCLEOTIDE SEQUENCE [LARGE SCALE GENOMIC DNA]</scope>
    <source>
        <strain evidence="2 3">ATCC 23134</strain>
    </source>
</reference>
<protein>
    <submittedName>
        <fullName evidence="2">Uncharacterized protein</fullName>
    </submittedName>
</protein>
<accession>A1ZX43</accession>
<keyword evidence="1" id="KW-0812">Transmembrane</keyword>
<dbReference type="AlphaFoldDB" id="A1ZX43"/>
<evidence type="ECO:0000313" key="2">
    <source>
        <dbReference type="EMBL" id="EAY25024.1"/>
    </source>
</evidence>
<evidence type="ECO:0000256" key="1">
    <source>
        <dbReference type="SAM" id="Phobius"/>
    </source>
</evidence>
<sequence>MTANGFSYLVLWQLPNQQKQANCLFCCCCVWATLWIFTCGAQVYDVLFSTLLL</sequence>
<keyword evidence="3" id="KW-1185">Reference proteome</keyword>
<proteinExistence type="predicted"/>
<keyword evidence="1" id="KW-0472">Membrane</keyword>
<dbReference type="Proteomes" id="UP000004095">
    <property type="component" value="Unassembled WGS sequence"/>
</dbReference>
<comment type="caution">
    <text evidence="2">The sequence shown here is derived from an EMBL/GenBank/DDBJ whole genome shotgun (WGS) entry which is preliminary data.</text>
</comment>
<feature type="transmembrane region" description="Helical" evidence="1">
    <location>
        <begin position="21"/>
        <end position="44"/>
    </location>
</feature>
<name>A1ZX43_MICM2</name>
<evidence type="ECO:0000313" key="3">
    <source>
        <dbReference type="Proteomes" id="UP000004095"/>
    </source>
</evidence>
<organism evidence="2 3">
    <name type="scientific">Microscilla marina ATCC 23134</name>
    <dbReference type="NCBI Taxonomy" id="313606"/>
    <lineage>
        <taxon>Bacteria</taxon>
        <taxon>Pseudomonadati</taxon>
        <taxon>Bacteroidota</taxon>
        <taxon>Cytophagia</taxon>
        <taxon>Cytophagales</taxon>
        <taxon>Microscillaceae</taxon>
        <taxon>Microscilla</taxon>
    </lineage>
</organism>
<keyword evidence="1" id="KW-1133">Transmembrane helix</keyword>
<dbReference type="EMBL" id="AAWS01000056">
    <property type="protein sequence ID" value="EAY25024.1"/>
    <property type="molecule type" value="Genomic_DNA"/>
</dbReference>